<dbReference type="PANTHER" id="PTHR11439:SF470">
    <property type="entry name" value="CYSTEINE-RICH RLK (RECEPTOR-LIKE PROTEIN KINASE) 8"/>
    <property type="match status" value="1"/>
</dbReference>
<dbReference type="SUPFAM" id="SSF56672">
    <property type="entry name" value="DNA/RNA polymerases"/>
    <property type="match status" value="1"/>
</dbReference>
<accession>C0JJH6</accession>
<evidence type="ECO:0000259" key="1">
    <source>
        <dbReference type="Pfam" id="PF07727"/>
    </source>
</evidence>
<proteinExistence type="predicted"/>
<evidence type="ECO:0000313" key="2">
    <source>
        <dbReference type="EMBL" id="ACN78967.1"/>
    </source>
</evidence>
<dbReference type="AlphaFoldDB" id="C0JJH6"/>
<dbReference type="CDD" id="cd09272">
    <property type="entry name" value="RNase_HI_RT_Ty1"/>
    <property type="match status" value="1"/>
</dbReference>
<sequence length="378" mass="43149">MVQTQFGVSIKFLRNWSLLQLDVKNVFLNGDLFEEVYMELPKGYKSANPSLVCKLNKSLYGLKQASRQWFYKFTTTFLSHGFHQSKHDYSLFTIGSGNSLIILLVYVDDIILSGPNVASVQAVQTKLQSLFQLKILGPLKYFLGLEIAKSNRGFLACKPSNIPMDPNLKFNLHDGDLLPHPSMYKRSIGRLLYLTISRPDTTFVMNRLSQYMKAPRVPHLHVVHYLLQYIKSAPGQGLFFLTQNSLNLTAFVDADWASCVHSRRSTSGFCVFLGNSLLSWRSKKQPIVSKSSTEAEYHALSSVTSEVVWLSKLLLHFEVDVSSVMLFCDNKFAICLASNPAHHERSKHIDIDHHFIREYIQSMSRANTKLQMFLQKHF</sequence>
<dbReference type="Pfam" id="PF07727">
    <property type="entry name" value="RVT_2"/>
    <property type="match status" value="1"/>
</dbReference>
<organism evidence="2">
    <name type="scientific">Glycine max</name>
    <name type="common">Soybean</name>
    <name type="synonym">Glycine hispida</name>
    <dbReference type="NCBI Taxonomy" id="3847"/>
    <lineage>
        <taxon>Eukaryota</taxon>
        <taxon>Viridiplantae</taxon>
        <taxon>Streptophyta</taxon>
        <taxon>Embryophyta</taxon>
        <taxon>Tracheophyta</taxon>
        <taxon>Spermatophyta</taxon>
        <taxon>Magnoliopsida</taxon>
        <taxon>eudicotyledons</taxon>
        <taxon>Gunneridae</taxon>
        <taxon>Pentapetalae</taxon>
        <taxon>rosids</taxon>
        <taxon>fabids</taxon>
        <taxon>Fabales</taxon>
        <taxon>Fabaceae</taxon>
        <taxon>Papilionoideae</taxon>
        <taxon>50 kb inversion clade</taxon>
        <taxon>NPAAA clade</taxon>
        <taxon>indigoferoid/millettioid clade</taxon>
        <taxon>Phaseoleae</taxon>
        <taxon>Glycine</taxon>
        <taxon>Glycine subgen. Soja</taxon>
    </lineage>
</organism>
<dbReference type="ExpressionAtlas" id="C0JJH6">
    <property type="expression patterns" value="baseline and differential"/>
</dbReference>
<dbReference type="EMBL" id="FJ225394">
    <property type="protein sequence ID" value="ACN78967.1"/>
    <property type="molecule type" value="Genomic_DNA"/>
</dbReference>
<name>C0JJH6_SOYBN</name>
<reference evidence="2" key="1">
    <citation type="journal article" date="2009" name="Plant Physiol.">
        <title>Identification and analyses of candidate genes for rpp4-mediated resistance to Asian soybean rust in soybean.</title>
        <authorList>
            <person name="Meyer J.D."/>
            <person name="Silva D.C."/>
            <person name="Yang C."/>
            <person name="Pedley K.F."/>
            <person name="Zhang C."/>
            <person name="van de Mortel M."/>
            <person name="Hill J.H."/>
            <person name="Shoemaker R.C."/>
            <person name="Abdelnoor R.V."/>
            <person name="Whitham S.A."/>
            <person name="Graham M.A."/>
        </authorList>
    </citation>
    <scope>NUCLEOTIDE SEQUENCE</scope>
</reference>
<dbReference type="InterPro" id="IPR013103">
    <property type="entry name" value="RVT_2"/>
</dbReference>
<dbReference type="InterPro" id="IPR043502">
    <property type="entry name" value="DNA/RNA_pol_sf"/>
</dbReference>
<dbReference type="PANTHER" id="PTHR11439">
    <property type="entry name" value="GAG-POL-RELATED RETROTRANSPOSON"/>
    <property type="match status" value="1"/>
</dbReference>
<protein>
    <submittedName>
        <fullName evidence="2">Retroelement pol polyprotein</fullName>
    </submittedName>
</protein>
<feature type="domain" description="Reverse transcriptase Ty1/copia-type" evidence="1">
    <location>
        <begin position="13"/>
        <end position="155"/>
    </location>
</feature>